<comment type="caution">
    <text evidence="2">The sequence shown here is derived from an EMBL/GenBank/DDBJ whole genome shotgun (WGS) entry which is preliminary data.</text>
</comment>
<sequence length="442" mass="49063">MLDGVELAPNQIYPLDGRPSEETATHQRADIWESIDEFFDTTYLIFPIVSYAELASRLVMEPNWEIVPDLRTLLYSIRLVNLAARYRMDHQNGDELVQRIAQVESSRQAYDFADPATLDAVFCSLTLFTANSVLAKHGRAFLHLNEAQILFDHVEPSGYDEQQRKLRVEQVLHNTESATLAIYGNKEKKLQTRKRPTCSDTVPARVGGADTGERLGGVAGQLLQCLTRIHLARNADDISKVNLGSDAVLSSLGQHRYSRIQSADVMVTRQWQLSCKILAGYQEGAGRERPPASMMQSLGVIAMSWICVLKQGELRIVGLGKLAELAINIFKLPGGGHQDSLRGLTGAVMKEDYEGRFALPLADLVLSVAYDVPPMMETPQDRELRYCMMAPLAAQGAPSGPETEEVVRQFPVIQPLVFGDFHQGGTFEASSIMLSECNHLEF</sequence>
<evidence type="ECO:0000313" key="3">
    <source>
        <dbReference type="Proteomes" id="UP000775872"/>
    </source>
</evidence>
<reference evidence="2 3" key="2">
    <citation type="submission" date="2021-10" db="EMBL/GenBank/DDBJ databases">
        <authorList>
            <person name="Piombo E."/>
        </authorList>
    </citation>
    <scope>NUCLEOTIDE SEQUENCE [LARGE SCALE GENOMIC DNA]</scope>
</reference>
<dbReference type="EMBL" id="CABFOC020000003">
    <property type="protein sequence ID" value="CAH0043830.1"/>
    <property type="molecule type" value="Genomic_DNA"/>
</dbReference>
<gene>
    <name evidence="2" type="ORF">CSOL1703_00009697</name>
</gene>
<dbReference type="AlphaFoldDB" id="A0A9N9W344"/>
<protein>
    <submittedName>
        <fullName evidence="2">Uncharacterized protein</fullName>
    </submittedName>
</protein>
<evidence type="ECO:0000313" key="2">
    <source>
        <dbReference type="EMBL" id="CAH0043830.1"/>
    </source>
</evidence>
<keyword evidence="3" id="KW-1185">Reference proteome</keyword>
<feature type="region of interest" description="Disordered" evidence="1">
    <location>
        <begin position="1"/>
        <end position="21"/>
    </location>
</feature>
<dbReference type="OrthoDB" id="4132249at2759"/>
<evidence type="ECO:0000256" key="1">
    <source>
        <dbReference type="SAM" id="MobiDB-lite"/>
    </source>
</evidence>
<organism evidence="2 3">
    <name type="scientific">Clonostachys solani</name>
    <dbReference type="NCBI Taxonomy" id="160281"/>
    <lineage>
        <taxon>Eukaryota</taxon>
        <taxon>Fungi</taxon>
        <taxon>Dikarya</taxon>
        <taxon>Ascomycota</taxon>
        <taxon>Pezizomycotina</taxon>
        <taxon>Sordariomycetes</taxon>
        <taxon>Hypocreomycetidae</taxon>
        <taxon>Hypocreales</taxon>
        <taxon>Bionectriaceae</taxon>
        <taxon>Clonostachys</taxon>
    </lineage>
</organism>
<dbReference type="Proteomes" id="UP000775872">
    <property type="component" value="Unassembled WGS sequence"/>
</dbReference>
<reference evidence="3" key="1">
    <citation type="submission" date="2019-06" db="EMBL/GenBank/DDBJ databases">
        <authorList>
            <person name="Broberg M."/>
        </authorList>
    </citation>
    <scope>NUCLEOTIDE SEQUENCE [LARGE SCALE GENOMIC DNA]</scope>
</reference>
<name>A0A9N9W344_9HYPO</name>
<accession>A0A9N9W344</accession>
<proteinExistence type="predicted"/>